<name>A0A7V8NUZ4_9BACT</name>
<reference evidence="1" key="1">
    <citation type="submission" date="2020-06" db="EMBL/GenBank/DDBJ databases">
        <title>Legume-microbial interactions unlock mineral nutrients during tropical forest succession.</title>
        <authorList>
            <person name="Epihov D.Z."/>
        </authorList>
    </citation>
    <scope>NUCLEOTIDE SEQUENCE [LARGE SCALE GENOMIC DNA]</scope>
    <source>
        <strain evidence="1">Pan2503</strain>
    </source>
</reference>
<feature type="non-terminal residue" evidence="1">
    <location>
        <position position="1"/>
    </location>
</feature>
<gene>
    <name evidence="1" type="ORF">HRJ53_23730</name>
</gene>
<accession>A0A7V8NUZ4</accession>
<comment type="caution">
    <text evidence="1">The sequence shown here is derived from an EMBL/GenBank/DDBJ whole genome shotgun (WGS) entry which is preliminary data.</text>
</comment>
<protein>
    <submittedName>
        <fullName evidence="1">Uncharacterized protein</fullName>
    </submittedName>
</protein>
<dbReference type="Proteomes" id="UP000567293">
    <property type="component" value="Unassembled WGS sequence"/>
</dbReference>
<dbReference type="EMBL" id="JACDQQ010002287">
    <property type="protein sequence ID" value="MBA0088008.1"/>
    <property type="molecule type" value="Genomic_DNA"/>
</dbReference>
<organism evidence="1 2">
    <name type="scientific">Candidatus Acidiferrum panamense</name>
    <dbReference type="NCBI Taxonomy" id="2741543"/>
    <lineage>
        <taxon>Bacteria</taxon>
        <taxon>Pseudomonadati</taxon>
        <taxon>Acidobacteriota</taxon>
        <taxon>Terriglobia</taxon>
        <taxon>Candidatus Acidiferrales</taxon>
        <taxon>Candidatus Acidiferrum</taxon>
    </lineage>
</organism>
<dbReference type="AlphaFoldDB" id="A0A7V8NUZ4"/>
<proteinExistence type="predicted"/>
<keyword evidence="2" id="KW-1185">Reference proteome</keyword>
<evidence type="ECO:0000313" key="1">
    <source>
        <dbReference type="EMBL" id="MBA0088008.1"/>
    </source>
</evidence>
<evidence type="ECO:0000313" key="2">
    <source>
        <dbReference type="Proteomes" id="UP000567293"/>
    </source>
</evidence>
<sequence>EMLESFLAGVEDRGLQPSDGIGFEAGGFRKEAGHPARRRCQAGVGVKAHVHAFQFSGHGY</sequence>